<dbReference type="InterPro" id="IPR051720">
    <property type="entry name" value="rRNA_MeTrfase/Polyamine_Synth"/>
</dbReference>
<dbReference type="PANTHER" id="PTHR23290:SF0">
    <property type="entry name" value="RRNA N6-ADENOSINE-METHYLTRANSFERASE METTL5"/>
    <property type="match status" value="1"/>
</dbReference>
<dbReference type="Proteomes" id="UP001178507">
    <property type="component" value="Unassembled WGS sequence"/>
</dbReference>
<reference evidence="2" key="1">
    <citation type="submission" date="2023-08" db="EMBL/GenBank/DDBJ databases">
        <authorList>
            <person name="Chen Y."/>
            <person name="Shah S."/>
            <person name="Dougan E. K."/>
            <person name="Thang M."/>
            <person name="Chan C."/>
        </authorList>
    </citation>
    <scope>NUCLEOTIDE SEQUENCE</scope>
</reference>
<dbReference type="InterPro" id="IPR029063">
    <property type="entry name" value="SAM-dependent_MTases_sf"/>
</dbReference>
<keyword evidence="3" id="KW-1185">Reference proteome</keyword>
<accession>A0AA36I549</accession>
<dbReference type="Pfam" id="PF05175">
    <property type="entry name" value="MTS"/>
    <property type="match status" value="1"/>
</dbReference>
<gene>
    <name evidence="2" type="ORF">EVOR1521_LOCUS8992</name>
</gene>
<dbReference type="EMBL" id="CAUJNA010000791">
    <property type="protein sequence ID" value="CAJ1381249.1"/>
    <property type="molecule type" value="Genomic_DNA"/>
</dbReference>
<organism evidence="2 3">
    <name type="scientific">Effrenium voratum</name>
    <dbReference type="NCBI Taxonomy" id="2562239"/>
    <lineage>
        <taxon>Eukaryota</taxon>
        <taxon>Sar</taxon>
        <taxon>Alveolata</taxon>
        <taxon>Dinophyceae</taxon>
        <taxon>Suessiales</taxon>
        <taxon>Symbiodiniaceae</taxon>
        <taxon>Effrenium</taxon>
    </lineage>
</organism>
<proteinExistence type="predicted"/>
<dbReference type="InterPro" id="IPR007848">
    <property type="entry name" value="Small_mtfrase_dom"/>
</dbReference>
<comment type="caution">
    <text evidence="2">The sequence shown here is derived from an EMBL/GenBank/DDBJ whole genome shotgun (WGS) entry which is preliminary data.</text>
</comment>
<name>A0AA36I549_9DINO</name>
<evidence type="ECO:0000313" key="2">
    <source>
        <dbReference type="EMBL" id="CAJ1381249.1"/>
    </source>
</evidence>
<evidence type="ECO:0000259" key="1">
    <source>
        <dbReference type="Pfam" id="PF05175"/>
    </source>
</evidence>
<feature type="domain" description="Methyltransferase small" evidence="1">
    <location>
        <begin position="46"/>
        <end position="130"/>
    </location>
</feature>
<dbReference type="Gene3D" id="3.40.50.150">
    <property type="entry name" value="Vaccinia Virus protein VP39"/>
    <property type="match status" value="1"/>
</dbReference>
<dbReference type="PANTHER" id="PTHR23290">
    <property type="entry name" value="RRNA N6-ADENOSINE-METHYLTRANSFERASE METTL5"/>
    <property type="match status" value="1"/>
</dbReference>
<evidence type="ECO:0000313" key="3">
    <source>
        <dbReference type="Proteomes" id="UP001178507"/>
    </source>
</evidence>
<dbReference type="SUPFAM" id="SSF53335">
    <property type="entry name" value="S-adenosyl-L-methionine-dependent methyltransferases"/>
    <property type="match status" value="1"/>
</dbReference>
<sequence>MSGAMELSGLPKHPVRNPKLEQYATDGDIAARWLMGIDAQDPFEELDEVCDLGAGNGILGLGALLLGAPRCVFLEVDALACAALEDGLADQGLQARARVLQRDVAQADAVGRCALVISNPPWGQQRRSADRPFLEASISIAQQAVHLMHSSGAAHIEPWAEDMGWDAQRWRRAQLGRHERCGGLLWSPFGLI</sequence>
<dbReference type="AlphaFoldDB" id="A0AA36I549"/>
<protein>
    <recommendedName>
        <fullName evidence="1">Methyltransferase small domain-containing protein</fullName>
    </recommendedName>
</protein>
<dbReference type="GO" id="GO:0008168">
    <property type="term" value="F:methyltransferase activity"/>
    <property type="evidence" value="ECO:0007669"/>
    <property type="project" value="InterPro"/>
</dbReference>